<accession>A0ABV8LK52</accession>
<protein>
    <recommendedName>
        <fullName evidence="3">RES domain-containing protein</fullName>
    </recommendedName>
</protein>
<sequence length="169" mass="18617">MTAEQHLADSLAGLAKAMRTWPATPATAGWKYRSFPELVLAEGRLFTPSPTQAVPVEWRAAPSTCYVSATLWATQSEIAYVEGWASTDLLYFGTEHAWCAKPGESAALDPTWDEPGQAYLGVAFHPTWRRRYAVPSLFTVEHEVGRNLLQHGLPDEARIDVGQPLPDHG</sequence>
<dbReference type="Proteomes" id="UP001595816">
    <property type="component" value="Unassembled WGS sequence"/>
</dbReference>
<dbReference type="EMBL" id="JBHSAY010000006">
    <property type="protein sequence ID" value="MFC4131194.1"/>
    <property type="molecule type" value="Genomic_DNA"/>
</dbReference>
<name>A0ABV8LK52_9ACTN</name>
<evidence type="ECO:0000313" key="1">
    <source>
        <dbReference type="EMBL" id="MFC4131194.1"/>
    </source>
</evidence>
<dbReference type="RefSeq" id="WP_253754494.1">
    <property type="nucleotide sequence ID" value="NZ_JAMZDZ010000001.1"/>
</dbReference>
<comment type="caution">
    <text evidence="1">The sequence shown here is derived from an EMBL/GenBank/DDBJ whole genome shotgun (WGS) entry which is preliminary data.</text>
</comment>
<keyword evidence="2" id="KW-1185">Reference proteome</keyword>
<evidence type="ECO:0000313" key="2">
    <source>
        <dbReference type="Proteomes" id="UP001595816"/>
    </source>
</evidence>
<gene>
    <name evidence="1" type="ORF">ACFOZ4_11320</name>
</gene>
<reference evidence="2" key="1">
    <citation type="journal article" date="2019" name="Int. J. Syst. Evol. Microbiol.">
        <title>The Global Catalogue of Microorganisms (GCM) 10K type strain sequencing project: providing services to taxonomists for standard genome sequencing and annotation.</title>
        <authorList>
            <consortium name="The Broad Institute Genomics Platform"/>
            <consortium name="The Broad Institute Genome Sequencing Center for Infectious Disease"/>
            <person name="Wu L."/>
            <person name="Ma J."/>
        </authorList>
    </citation>
    <scope>NUCLEOTIDE SEQUENCE [LARGE SCALE GENOMIC DNA]</scope>
    <source>
        <strain evidence="2">CGMCC 4.7289</strain>
    </source>
</reference>
<proteinExistence type="predicted"/>
<organism evidence="1 2">
    <name type="scientific">Hamadaea flava</name>
    <dbReference type="NCBI Taxonomy" id="1742688"/>
    <lineage>
        <taxon>Bacteria</taxon>
        <taxon>Bacillati</taxon>
        <taxon>Actinomycetota</taxon>
        <taxon>Actinomycetes</taxon>
        <taxon>Micromonosporales</taxon>
        <taxon>Micromonosporaceae</taxon>
        <taxon>Hamadaea</taxon>
    </lineage>
</organism>
<evidence type="ECO:0008006" key="3">
    <source>
        <dbReference type="Google" id="ProtNLM"/>
    </source>
</evidence>